<proteinExistence type="inferred from homology"/>
<evidence type="ECO:0000256" key="7">
    <source>
        <dbReference type="ARBA" id="ARBA00022840"/>
    </source>
</evidence>
<keyword evidence="8" id="KW-1133">Transmembrane helix</keyword>
<dbReference type="Proteomes" id="UP001556367">
    <property type="component" value="Unassembled WGS sequence"/>
</dbReference>
<dbReference type="EMBL" id="JASNQZ010000008">
    <property type="protein sequence ID" value="KAL0953878.1"/>
    <property type="molecule type" value="Genomic_DNA"/>
</dbReference>
<dbReference type="InterPro" id="IPR003960">
    <property type="entry name" value="ATPase_AAA_CS"/>
</dbReference>
<dbReference type="Pfam" id="PF08740">
    <property type="entry name" value="BCS1_N"/>
    <property type="match status" value="1"/>
</dbReference>
<comment type="catalytic activity">
    <reaction evidence="11">
        <text>ATP + H2O = ADP + phosphate + H(+)</text>
        <dbReference type="Rhea" id="RHEA:13065"/>
        <dbReference type="ChEBI" id="CHEBI:15377"/>
        <dbReference type="ChEBI" id="CHEBI:15378"/>
        <dbReference type="ChEBI" id="CHEBI:30616"/>
        <dbReference type="ChEBI" id="CHEBI:43474"/>
        <dbReference type="ChEBI" id="CHEBI:456216"/>
    </reaction>
    <physiologicalReaction direction="left-to-right" evidence="11">
        <dbReference type="Rhea" id="RHEA:13066"/>
    </physiologicalReaction>
</comment>
<dbReference type="Gene3D" id="3.40.50.300">
    <property type="entry name" value="P-loop containing nucleotide triphosphate hydrolases"/>
    <property type="match status" value="1"/>
</dbReference>
<dbReference type="InterPro" id="IPR014851">
    <property type="entry name" value="BCS1_N"/>
</dbReference>
<evidence type="ECO:0000256" key="12">
    <source>
        <dbReference type="RuleBase" id="RU003651"/>
    </source>
</evidence>
<evidence type="ECO:0000256" key="11">
    <source>
        <dbReference type="ARBA" id="ARBA00048778"/>
    </source>
</evidence>
<organism evidence="16 17">
    <name type="scientific">Hohenbuehelia grisea</name>
    <dbReference type="NCBI Taxonomy" id="104357"/>
    <lineage>
        <taxon>Eukaryota</taxon>
        <taxon>Fungi</taxon>
        <taxon>Dikarya</taxon>
        <taxon>Basidiomycota</taxon>
        <taxon>Agaricomycotina</taxon>
        <taxon>Agaricomycetes</taxon>
        <taxon>Agaricomycetidae</taxon>
        <taxon>Agaricales</taxon>
        <taxon>Pleurotineae</taxon>
        <taxon>Pleurotaceae</taxon>
        <taxon>Hohenbuehelia</taxon>
    </lineage>
</organism>
<keyword evidence="10" id="KW-0472">Membrane</keyword>
<feature type="region of interest" description="Disordered" evidence="13">
    <location>
        <begin position="444"/>
        <end position="501"/>
    </location>
</feature>
<evidence type="ECO:0000256" key="1">
    <source>
        <dbReference type="ARBA" id="ARBA00004434"/>
    </source>
</evidence>
<feature type="domain" description="AAA+ ATPase" evidence="14">
    <location>
        <begin position="271"/>
        <end position="424"/>
    </location>
</feature>
<dbReference type="InterPro" id="IPR057495">
    <property type="entry name" value="AAA_lid_BCS1"/>
</dbReference>
<dbReference type="PANTHER" id="PTHR23070">
    <property type="entry name" value="BCS1 AAA-TYPE ATPASE"/>
    <property type="match status" value="1"/>
</dbReference>
<evidence type="ECO:0000259" key="14">
    <source>
        <dbReference type="SMART" id="SM00382"/>
    </source>
</evidence>
<protein>
    <recommendedName>
        <fullName evidence="18">P-loop containing nucleoside triphosphate hydrolase protein</fullName>
    </recommendedName>
</protein>
<accession>A0ABR3JEN8</accession>
<evidence type="ECO:0000313" key="16">
    <source>
        <dbReference type="EMBL" id="KAL0953878.1"/>
    </source>
</evidence>
<dbReference type="InterPro" id="IPR003593">
    <property type="entry name" value="AAA+_ATPase"/>
</dbReference>
<dbReference type="InterPro" id="IPR050747">
    <property type="entry name" value="Mitochondrial_chaperone_BCS1"/>
</dbReference>
<dbReference type="SUPFAM" id="SSF52540">
    <property type="entry name" value="P-loop containing nucleoside triphosphate hydrolases"/>
    <property type="match status" value="1"/>
</dbReference>
<keyword evidence="3" id="KW-0812">Transmembrane</keyword>
<dbReference type="InterPro" id="IPR003959">
    <property type="entry name" value="ATPase_AAA_core"/>
</dbReference>
<keyword evidence="9" id="KW-0496">Mitochondrion</keyword>
<evidence type="ECO:0000256" key="3">
    <source>
        <dbReference type="ARBA" id="ARBA00022692"/>
    </source>
</evidence>
<dbReference type="InterPro" id="IPR027417">
    <property type="entry name" value="P-loop_NTPase"/>
</dbReference>
<comment type="caution">
    <text evidence="16">The sequence shown here is derived from an EMBL/GenBank/DDBJ whole genome shotgun (WGS) entry which is preliminary data.</text>
</comment>
<feature type="domain" description="BCS1 N-terminal" evidence="15">
    <location>
        <begin position="57"/>
        <end position="240"/>
    </location>
</feature>
<name>A0ABR3JEN8_9AGAR</name>
<sequence length="616" mass="67733">MDLQEIFSSFIGNLNTNATSMNSTTPTPAYTAFPTGVTSIFALLLSFPALREWLKLLVIGGILETCRRCISSFYQYVTNAFFITAIFEEDDPCYDWMMVWLSSHPSWSKARELSVTARNFNLVSNAVVVRGEEEDPASMLQNNRSISYLPSVSTSYSVWYKGRRITVIRERTQTGNWGRKEETLTIRIMSRSHKFLDRLLLEAKKNYRAAQEKNISIYVSDISGNWRHIASRPKRPLRSIVLDPGIKDLLLDDAKDFLDSKPWYLERGIPFRRGYLLYGAPGSGKTSIIHSMAGELGLDVYVISLSRAGLDDTSLNELISELPERCIALMEDIDAAFHHGLTREGTTNSSVTNDPQVPPPQNGQAPPPPSTSRLSLSGLLNALDGVGAQEGRILFATTNKYSALDPALCRPGRMDIHVEFKLASKYQAQELFRCFYLPSERLDTEDTDQDEKDQKDEHVLDSGYGSVDGDAASSISSEDSTPPTPSTPSTPSSSSPLLTNSDKLVVSGHSHRQRAPKLSRRKVAHLARAFADAIPERECSMASLQGFLMTYKTRPFDAIKEAPAWVARERADALAKKSASANVATVVPAATTAVPAVPGALPPTCDAEPSAAATAP</sequence>
<keyword evidence="6" id="KW-0378">Hydrolase</keyword>
<evidence type="ECO:0000256" key="8">
    <source>
        <dbReference type="ARBA" id="ARBA00022989"/>
    </source>
</evidence>
<evidence type="ECO:0000256" key="10">
    <source>
        <dbReference type="ARBA" id="ARBA00023136"/>
    </source>
</evidence>
<evidence type="ECO:0000256" key="5">
    <source>
        <dbReference type="ARBA" id="ARBA00022792"/>
    </source>
</evidence>
<dbReference type="PROSITE" id="PS00674">
    <property type="entry name" value="AAA"/>
    <property type="match status" value="1"/>
</dbReference>
<evidence type="ECO:0000256" key="4">
    <source>
        <dbReference type="ARBA" id="ARBA00022741"/>
    </source>
</evidence>
<evidence type="ECO:0000256" key="2">
    <source>
        <dbReference type="ARBA" id="ARBA00007448"/>
    </source>
</evidence>
<evidence type="ECO:0000259" key="15">
    <source>
        <dbReference type="SMART" id="SM01024"/>
    </source>
</evidence>
<comment type="similarity">
    <text evidence="2">Belongs to the AAA ATPase family. BCS1 subfamily.</text>
</comment>
<evidence type="ECO:0000256" key="9">
    <source>
        <dbReference type="ARBA" id="ARBA00023128"/>
    </source>
</evidence>
<gene>
    <name evidence="16" type="ORF">HGRIS_005052</name>
</gene>
<dbReference type="Pfam" id="PF00004">
    <property type="entry name" value="AAA"/>
    <property type="match status" value="2"/>
</dbReference>
<evidence type="ECO:0000256" key="6">
    <source>
        <dbReference type="ARBA" id="ARBA00022801"/>
    </source>
</evidence>
<dbReference type="SMART" id="SM00382">
    <property type="entry name" value="AAA"/>
    <property type="match status" value="1"/>
</dbReference>
<keyword evidence="5" id="KW-0999">Mitochondrion inner membrane</keyword>
<evidence type="ECO:0000256" key="13">
    <source>
        <dbReference type="SAM" id="MobiDB-lite"/>
    </source>
</evidence>
<dbReference type="SMART" id="SM01024">
    <property type="entry name" value="BCS1_N"/>
    <property type="match status" value="1"/>
</dbReference>
<keyword evidence="17" id="KW-1185">Reference proteome</keyword>
<feature type="compositionally biased region" description="Pro residues" evidence="13">
    <location>
        <begin position="356"/>
        <end position="370"/>
    </location>
</feature>
<reference evidence="17" key="1">
    <citation type="submission" date="2024-06" db="EMBL/GenBank/DDBJ databases">
        <title>Multi-omics analyses provide insights into the biosynthesis of the anticancer antibiotic pleurotin in Hohenbuehelia grisea.</title>
        <authorList>
            <person name="Weaver J.A."/>
            <person name="Alberti F."/>
        </authorList>
    </citation>
    <scope>NUCLEOTIDE SEQUENCE [LARGE SCALE GENOMIC DNA]</scope>
    <source>
        <strain evidence="17">T-177</strain>
    </source>
</reference>
<dbReference type="Pfam" id="PF25426">
    <property type="entry name" value="AAA_lid_BCS1"/>
    <property type="match status" value="1"/>
</dbReference>
<keyword evidence="7 12" id="KW-0067">ATP-binding</keyword>
<keyword evidence="4 12" id="KW-0547">Nucleotide-binding</keyword>
<comment type="subcellular location">
    <subcellularLocation>
        <location evidence="1">Mitochondrion inner membrane</location>
        <topology evidence="1">Single-pass membrane protein</topology>
    </subcellularLocation>
</comment>
<feature type="compositionally biased region" description="Polar residues" evidence="13">
    <location>
        <begin position="344"/>
        <end position="354"/>
    </location>
</feature>
<evidence type="ECO:0008006" key="18">
    <source>
        <dbReference type="Google" id="ProtNLM"/>
    </source>
</evidence>
<feature type="region of interest" description="Disordered" evidence="13">
    <location>
        <begin position="344"/>
        <end position="373"/>
    </location>
</feature>
<feature type="region of interest" description="Disordered" evidence="13">
    <location>
        <begin position="597"/>
        <end position="616"/>
    </location>
</feature>
<evidence type="ECO:0000313" key="17">
    <source>
        <dbReference type="Proteomes" id="UP001556367"/>
    </source>
</evidence>